<keyword evidence="1" id="KW-0479">Metal-binding</keyword>
<feature type="compositionally biased region" description="Polar residues" evidence="6">
    <location>
        <begin position="678"/>
        <end position="687"/>
    </location>
</feature>
<dbReference type="RefSeq" id="XP_062680037.1">
    <property type="nucleotide sequence ID" value="XM_062830611.1"/>
</dbReference>
<feature type="region of interest" description="Disordered" evidence="6">
    <location>
        <begin position="1520"/>
        <end position="1542"/>
    </location>
</feature>
<organism evidence="8 9">
    <name type="scientific">Neurospora tetraspora</name>
    <dbReference type="NCBI Taxonomy" id="94610"/>
    <lineage>
        <taxon>Eukaryota</taxon>
        <taxon>Fungi</taxon>
        <taxon>Dikarya</taxon>
        <taxon>Ascomycota</taxon>
        <taxon>Pezizomycotina</taxon>
        <taxon>Sordariomycetes</taxon>
        <taxon>Sordariomycetidae</taxon>
        <taxon>Sordariales</taxon>
        <taxon>Sordariaceae</taxon>
        <taxon>Neurospora</taxon>
    </lineage>
</organism>
<feature type="coiled-coil region" evidence="5">
    <location>
        <begin position="767"/>
        <end position="794"/>
    </location>
</feature>
<dbReference type="InterPro" id="IPR002893">
    <property type="entry name" value="Znf_MYND"/>
</dbReference>
<proteinExistence type="predicted"/>
<dbReference type="InterPro" id="IPR024119">
    <property type="entry name" value="TF_DEAF-1"/>
</dbReference>
<feature type="compositionally biased region" description="Basic residues" evidence="6">
    <location>
        <begin position="737"/>
        <end position="751"/>
    </location>
</feature>
<feature type="region of interest" description="Disordered" evidence="6">
    <location>
        <begin position="665"/>
        <end position="691"/>
    </location>
</feature>
<evidence type="ECO:0000256" key="4">
    <source>
        <dbReference type="PROSITE-ProRule" id="PRU00134"/>
    </source>
</evidence>
<feature type="region of interest" description="Disordered" evidence="6">
    <location>
        <begin position="2077"/>
        <end position="2102"/>
    </location>
</feature>
<feature type="compositionally biased region" description="Basic and acidic residues" evidence="6">
    <location>
        <begin position="330"/>
        <end position="363"/>
    </location>
</feature>
<dbReference type="InterPro" id="IPR027974">
    <property type="entry name" value="DUF4470"/>
</dbReference>
<feature type="region of interest" description="Disordered" evidence="6">
    <location>
        <begin position="1859"/>
        <end position="1944"/>
    </location>
</feature>
<accession>A0AAE0JBP1</accession>
<feature type="compositionally biased region" description="Polar residues" evidence="6">
    <location>
        <begin position="947"/>
        <end position="957"/>
    </location>
</feature>
<evidence type="ECO:0000256" key="5">
    <source>
        <dbReference type="SAM" id="Coils"/>
    </source>
</evidence>
<evidence type="ECO:0000256" key="6">
    <source>
        <dbReference type="SAM" id="MobiDB-lite"/>
    </source>
</evidence>
<feature type="compositionally biased region" description="Low complexity" evidence="6">
    <location>
        <begin position="1859"/>
        <end position="1883"/>
    </location>
</feature>
<feature type="compositionally biased region" description="Basic and acidic residues" evidence="6">
    <location>
        <begin position="2085"/>
        <end position="2102"/>
    </location>
</feature>
<dbReference type="GeneID" id="87867765"/>
<feature type="compositionally biased region" description="Polar residues" evidence="6">
    <location>
        <begin position="1933"/>
        <end position="1944"/>
    </location>
</feature>
<feature type="compositionally biased region" description="Low complexity" evidence="6">
    <location>
        <begin position="2006"/>
        <end position="2023"/>
    </location>
</feature>
<dbReference type="Proteomes" id="UP001278500">
    <property type="component" value="Unassembled WGS sequence"/>
</dbReference>
<dbReference type="GO" id="GO:0000981">
    <property type="term" value="F:DNA-binding transcription factor activity, RNA polymerase II-specific"/>
    <property type="evidence" value="ECO:0007669"/>
    <property type="project" value="TreeGrafter"/>
</dbReference>
<feature type="region of interest" description="Disordered" evidence="6">
    <location>
        <begin position="943"/>
        <end position="1001"/>
    </location>
</feature>
<feature type="compositionally biased region" description="Basic residues" evidence="6">
    <location>
        <begin position="173"/>
        <end position="183"/>
    </location>
</feature>
<dbReference type="EMBL" id="JAUEPP010000005">
    <property type="protein sequence ID" value="KAK3342244.1"/>
    <property type="molecule type" value="Genomic_DNA"/>
</dbReference>
<dbReference type="Pfam" id="PF01753">
    <property type="entry name" value="zf-MYND"/>
    <property type="match status" value="1"/>
</dbReference>
<dbReference type="GO" id="GO:0008270">
    <property type="term" value="F:zinc ion binding"/>
    <property type="evidence" value="ECO:0007669"/>
    <property type="project" value="UniProtKB-KW"/>
</dbReference>
<keyword evidence="3" id="KW-0862">Zinc</keyword>
<dbReference type="PROSITE" id="PS50865">
    <property type="entry name" value="ZF_MYND_2"/>
    <property type="match status" value="1"/>
</dbReference>
<sequence>MLTPGCPNVTRTFYPFGDTPAVCLTENIPPDKKGEEGPVNILLLGSGDIRNVLFTAHMDKTRQLDITCCDVDRLVIARNILLLTLLIDPDFDLDPSSPYSPSLPHPPPTSDDLFAIYYHQHLSENLSSLVRSQAMRLRLVGSTMSTWNASPYGRGRGFQPYPSMSSKSDNSGKKGKRKGKGKQKGKEPEAQEDYTPKQPNPIGDVNPRNPTSGIRFTDSGTLKLLTQIWDAWFCRPESAQQEALSDGLFKRVGAAVLKREEEEVGVAYAATRAAACSFRAAMPVGLEATLHATMSNEHFWRLGVTTGSEEWRDEDEDTDESTDTDSDLEDNIKQGKGKEKEKVPSQESWKQAEERRKKTAKRRVDTIQRREVINPLFTTPSPGVLIDHSSDPLQGFHLAPAYLPIVGQPPPKQGTSQLERLVDVAKQEFADWCDSFRRAWREGRITLRFFVGDALAFAHTLQHHKAVALGNPMDPAFGNWYRFRDSFDPLILDSDDYRPVPSESHRCQAPVSFHVIDTSSLADDLGALNVLIATSPLLENRLASTLYTEHTLPLPRSSTSNDARLGPKTPQEVANTLLHGDLLTMSLLLGLSPVDYYTNTYPSAPPPTFSSPHSTPPPAPPTLLTPSPPPPPPSGASPAPSPTPIPTPATVAQYFNQRLTWKRPVYHQPTDGSGRDWTISNSNNTWPGPTPSLREAQEEFARETENFEKSTREIYQHLMDLEAEEWEEEEQREQGKGKAKGKKKSQKKTTAKAKIPEPLRNMPPEVREELLEAREFQKAALKELELKIQGEIRNQRQRWEKERTEMPLRKIRFQAEELVEFLMKVYSRMYESRYLFERKNDGDGNGAGDPGAEGNAHKRGVGFRLLSSRTCNRATFASLLKIIQDRVVIIGEPLPNSDPSETESMGPMDFSVLDEIWKTSSEPDTDSVNAEISEILAATIEACRSSPDPSTSTNSVPATADGDDGHDDSAATSNSDRDANFNPDGSDPYEPPSSPIPTLVPYYHFSDLSDSDSDSSSPSTIIAPSAVPVSPVFSSPSRQTTAWHRTLQAMLEELKHSLVNYVETQGSFDQELSTILHHFGAYSSPEHAITDPDGLIKPRVYNLAHEAIPSASKHNTCLYNWVNIPSSLAVTVRIPRNTLVALQTIMMSLETGLHILEPETTVRGRGRRKIKPAYVPALQACIRPTHDHEGKPVANMPGHLFTSLQTGFGELEIKGRHFTPRFRLNIETDPLGWEGQSDLFVSFMVPTSILMRDAVTGLVTVEVVPTIGPDVARRNELSFLATGTLKMDLKIFEANLGFDPSEPVPSALKTMMTAKMDDNHQHISSISTRITFLTDRLLDRLANRECKVRSVAVTPCSYHLIISKDPTASFFSHGPKSSHLCPLKFLIDVPLPTNHEMRRTRPCRSKGFIDLVTPVDPFAWRTFFTPSFLHPVHLEPGTQTPMNWSLPYLHSSYLSSLSSPSSSSGNPLDTLPRLSQSGSLIGCLPDPHLRSTDRFCLWWLQLQTYQHQLSIREASIHSQLSQHADPVPKSASPEDEDKQLKEKDKQLTDALNRYLNTAGEHSRFELRMSLSVLFDVAAGILRPKSFWRHMDLSLRPTAREDQEWRSVFAVCDLVPSRKPPDCTCHDKCLDCGKGMGSGSGSGTGTGTGSWVSWDAATGNQHEHSRTGTRRILIFIAKDGICLDLAHGTVILDTAVLVITKELRQSLPRFLTDGSIEPPMPIYSQGVMSQTMRTWKEVLPAFAERCRGQTWEHGPACEYKAKQRVPVATNFHKDDPVFCSCSMGKLPESWSVREDYPVPQWKEIRPHLVRAAISLPFGCPGLGEPYQHPMSWHPLLHPHTGPVTGVTPGLAVVESAAGTGPSAVSTSAAAPARAPVSTPAPATTGISQPPAAKRIRTNPTRSAPASAPARTAAPTGTRSTLSTKGLEIRPPKPASTSAPVTASTGTGLTQAQTRAELFQAKFQAEIARARTQAQTQTLAAKAASLALNPKRPSTSGPTSVQAPPPASTKSASANARSVPATATTTPTVRHRCNFCNEPKNRENGGELNQCSKCKKARYCSRECQMVDWKRHKKECDVGAGAGAVNGKEKEKGNEKQKDEKKGK</sequence>
<dbReference type="PANTHER" id="PTHR10237">
    <property type="entry name" value="DEFORMED EPIDERMAL AUTOREGULATORY FACTOR 1 HOMOLOG SUPPRESSIN"/>
    <property type="match status" value="1"/>
</dbReference>
<comment type="caution">
    <text evidence="8">The sequence shown here is derived from an EMBL/GenBank/DDBJ whole genome shotgun (WGS) entry which is preliminary data.</text>
</comment>
<dbReference type="GO" id="GO:0005634">
    <property type="term" value="C:nucleus"/>
    <property type="evidence" value="ECO:0007669"/>
    <property type="project" value="TreeGrafter"/>
</dbReference>
<evidence type="ECO:0000259" key="7">
    <source>
        <dbReference type="PROSITE" id="PS50865"/>
    </source>
</evidence>
<dbReference type="PANTHER" id="PTHR10237:SF15">
    <property type="entry name" value="LD37257P"/>
    <property type="match status" value="1"/>
</dbReference>
<dbReference type="SUPFAM" id="SSF144232">
    <property type="entry name" value="HIT/MYND zinc finger-like"/>
    <property type="match status" value="1"/>
</dbReference>
<keyword evidence="2 4" id="KW-0863">Zinc-finger</keyword>
<feature type="compositionally biased region" description="Pro residues" evidence="6">
    <location>
        <begin position="605"/>
        <end position="647"/>
    </location>
</feature>
<reference evidence="8" key="1">
    <citation type="journal article" date="2023" name="Mol. Phylogenet. Evol.">
        <title>Genome-scale phylogeny and comparative genomics of the fungal order Sordariales.</title>
        <authorList>
            <person name="Hensen N."/>
            <person name="Bonometti L."/>
            <person name="Westerberg I."/>
            <person name="Brannstrom I.O."/>
            <person name="Guillou S."/>
            <person name="Cros-Aarteil S."/>
            <person name="Calhoun S."/>
            <person name="Haridas S."/>
            <person name="Kuo A."/>
            <person name="Mondo S."/>
            <person name="Pangilinan J."/>
            <person name="Riley R."/>
            <person name="LaButti K."/>
            <person name="Andreopoulos B."/>
            <person name="Lipzen A."/>
            <person name="Chen C."/>
            <person name="Yan M."/>
            <person name="Daum C."/>
            <person name="Ng V."/>
            <person name="Clum A."/>
            <person name="Steindorff A."/>
            <person name="Ohm R.A."/>
            <person name="Martin F."/>
            <person name="Silar P."/>
            <person name="Natvig D.O."/>
            <person name="Lalanne C."/>
            <person name="Gautier V."/>
            <person name="Ament-Velasquez S.L."/>
            <person name="Kruys A."/>
            <person name="Hutchinson M.I."/>
            <person name="Powell A.J."/>
            <person name="Barry K."/>
            <person name="Miller A.N."/>
            <person name="Grigoriev I.V."/>
            <person name="Debuchy R."/>
            <person name="Gladieux P."/>
            <person name="Hiltunen Thoren M."/>
            <person name="Johannesson H."/>
        </authorList>
    </citation>
    <scope>NUCLEOTIDE SEQUENCE</scope>
    <source>
        <strain evidence="8">CBS 560.94</strain>
    </source>
</reference>
<keyword evidence="5" id="KW-0175">Coiled coil</keyword>
<evidence type="ECO:0000256" key="2">
    <source>
        <dbReference type="ARBA" id="ARBA00022771"/>
    </source>
</evidence>
<gene>
    <name evidence="8" type="ORF">B0H65DRAFT_575168</name>
</gene>
<feature type="region of interest" description="Disordered" evidence="6">
    <location>
        <begin position="1987"/>
        <end position="2023"/>
    </location>
</feature>
<reference evidence="8" key="2">
    <citation type="submission" date="2023-06" db="EMBL/GenBank/DDBJ databases">
        <authorList>
            <consortium name="Lawrence Berkeley National Laboratory"/>
            <person name="Haridas S."/>
            <person name="Hensen N."/>
            <person name="Bonometti L."/>
            <person name="Westerberg I."/>
            <person name="Brannstrom I.O."/>
            <person name="Guillou S."/>
            <person name="Cros-Aarteil S."/>
            <person name="Calhoun S."/>
            <person name="Kuo A."/>
            <person name="Mondo S."/>
            <person name="Pangilinan J."/>
            <person name="Riley R."/>
            <person name="Labutti K."/>
            <person name="Andreopoulos B."/>
            <person name="Lipzen A."/>
            <person name="Chen C."/>
            <person name="Yanf M."/>
            <person name="Daum C."/>
            <person name="Ng V."/>
            <person name="Clum A."/>
            <person name="Steindorff A."/>
            <person name="Ohm R."/>
            <person name="Martin F."/>
            <person name="Silar P."/>
            <person name="Natvig D."/>
            <person name="Lalanne C."/>
            <person name="Gautier V."/>
            <person name="Ament-Velasquez S.L."/>
            <person name="Kruys A."/>
            <person name="Hutchinson M.I."/>
            <person name="Powell A.J."/>
            <person name="Barry K."/>
            <person name="Miller A.N."/>
            <person name="Grigoriev I.V."/>
            <person name="Debuchy R."/>
            <person name="Gladieux P."/>
            <person name="Thoren M.H."/>
            <person name="Johannesson H."/>
        </authorList>
    </citation>
    <scope>NUCLEOTIDE SEQUENCE</scope>
    <source>
        <strain evidence="8">CBS 560.94</strain>
    </source>
</reference>
<feature type="region of interest" description="Disordered" evidence="6">
    <location>
        <begin position="605"/>
        <end position="649"/>
    </location>
</feature>
<evidence type="ECO:0000313" key="8">
    <source>
        <dbReference type="EMBL" id="KAK3342244.1"/>
    </source>
</evidence>
<feature type="region of interest" description="Disordered" evidence="6">
    <location>
        <begin position="725"/>
        <end position="753"/>
    </location>
</feature>
<evidence type="ECO:0000256" key="1">
    <source>
        <dbReference type="ARBA" id="ARBA00022723"/>
    </source>
</evidence>
<feature type="compositionally biased region" description="Polar residues" evidence="6">
    <location>
        <begin position="1990"/>
        <end position="2000"/>
    </location>
</feature>
<dbReference type="Gene3D" id="6.10.140.2220">
    <property type="match status" value="1"/>
</dbReference>
<keyword evidence="9" id="KW-1185">Reference proteome</keyword>
<protein>
    <recommendedName>
        <fullName evidence="7">MYND-type domain-containing protein</fullName>
    </recommendedName>
</protein>
<feature type="non-terminal residue" evidence="8">
    <location>
        <position position="1"/>
    </location>
</feature>
<feature type="domain" description="MYND-type" evidence="7">
    <location>
        <begin position="2031"/>
        <end position="2074"/>
    </location>
</feature>
<feature type="compositionally biased region" description="Acidic residues" evidence="6">
    <location>
        <begin position="311"/>
        <end position="329"/>
    </location>
</feature>
<feature type="region of interest" description="Disordered" evidence="6">
    <location>
        <begin position="307"/>
        <end position="363"/>
    </location>
</feature>
<feature type="region of interest" description="Disordered" evidence="6">
    <location>
        <begin position="151"/>
        <end position="216"/>
    </location>
</feature>
<evidence type="ECO:0000313" key="9">
    <source>
        <dbReference type="Proteomes" id="UP001278500"/>
    </source>
</evidence>
<name>A0AAE0JBP1_9PEZI</name>
<dbReference type="Pfam" id="PF14737">
    <property type="entry name" value="DUF4470"/>
    <property type="match status" value="1"/>
</dbReference>
<evidence type="ECO:0000256" key="3">
    <source>
        <dbReference type="ARBA" id="ARBA00022833"/>
    </source>
</evidence>
<feature type="compositionally biased region" description="Low complexity" evidence="6">
    <location>
        <begin position="1896"/>
        <end position="1919"/>
    </location>
</feature>